<keyword evidence="5" id="KW-0808">Transferase</keyword>
<comment type="similarity">
    <text evidence="3">Belongs to the thiolase-like superfamily. Thiolase family.</text>
</comment>
<dbReference type="SUPFAM" id="SSF53901">
    <property type="entry name" value="Thiolase-like"/>
    <property type="match status" value="2"/>
</dbReference>
<dbReference type="InterPro" id="IPR016167">
    <property type="entry name" value="FAD-bd_PCMH_sub1"/>
</dbReference>
<dbReference type="GO" id="GO:0003988">
    <property type="term" value="F:acetyl-CoA C-acyltransferase activity"/>
    <property type="evidence" value="ECO:0007669"/>
    <property type="project" value="UniProtKB-EC"/>
</dbReference>
<evidence type="ECO:0000256" key="7">
    <source>
        <dbReference type="ARBA" id="ARBA00022958"/>
    </source>
</evidence>
<dbReference type="InterPro" id="IPR006094">
    <property type="entry name" value="Oxid_FAD_bind_N"/>
</dbReference>
<dbReference type="InterPro" id="IPR016166">
    <property type="entry name" value="FAD-bd_PCMH"/>
</dbReference>
<dbReference type="Gene3D" id="3.40.462.10">
    <property type="entry name" value="FAD-linked oxidases, C-terminal domain"/>
    <property type="match status" value="1"/>
</dbReference>
<dbReference type="InterPro" id="IPR020613">
    <property type="entry name" value="Thiolase_CS"/>
</dbReference>
<dbReference type="InterPro" id="IPR002155">
    <property type="entry name" value="Thiolase"/>
</dbReference>
<dbReference type="PANTHER" id="PTHR43853:SF9">
    <property type="entry name" value="ACETYL-COA C-ACETYLTRANSFERASE"/>
    <property type="match status" value="1"/>
</dbReference>
<dbReference type="PROSITE" id="PS51387">
    <property type="entry name" value="FAD_PCMH"/>
    <property type="match status" value="1"/>
</dbReference>
<dbReference type="PANTHER" id="PTHR43853">
    <property type="entry name" value="3-KETOACYL-COA THIOLASE, PEROXISOMAL"/>
    <property type="match status" value="1"/>
</dbReference>
<dbReference type="GO" id="GO:0071949">
    <property type="term" value="F:FAD binding"/>
    <property type="evidence" value="ECO:0007669"/>
    <property type="project" value="InterPro"/>
</dbReference>
<dbReference type="PROSITE" id="PS00737">
    <property type="entry name" value="THIOLASE_2"/>
    <property type="match status" value="1"/>
</dbReference>
<dbReference type="SUPFAM" id="SSF55103">
    <property type="entry name" value="FAD-linked oxidases, C-terminal domain"/>
    <property type="match status" value="1"/>
</dbReference>
<dbReference type="GO" id="GO:0010124">
    <property type="term" value="P:phenylacetate catabolic process"/>
    <property type="evidence" value="ECO:0007669"/>
    <property type="project" value="TreeGrafter"/>
</dbReference>
<dbReference type="PROSITE" id="PS00098">
    <property type="entry name" value="THIOLASE_1"/>
    <property type="match status" value="1"/>
</dbReference>
<keyword evidence="8" id="KW-0012">Acyltransferase</keyword>
<dbReference type="InterPro" id="IPR020617">
    <property type="entry name" value="Thiolase_C"/>
</dbReference>
<comment type="catalytic activity">
    <reaction evidence="9">
        <text>an acyl-CoA + acetyl-CoA = a 3-oxoacyl-CoA + CoA</text>
        <dbReference type="Rhea" id="RHEA:21564"/>
        <dbReference type="ChEBI" id="CHEBI:57287"/>
        <dbReference type="ChEBI" id="CHEBI:57288"/>
        <dbReference type="ChEBI" id="CHEBI:58342"/>
        <dbReference type="ChEBI" id="CHEBI:90726"/>
        <dbReference type="EC" id="2.3.1.16"/>
    </reaction>
</comment>
<dbReference type="Pfam" id="PF02803">
    <property type="entry name" value="Thiolase_C"/>
    <property type="match status" value="1"/>
</dbReference>
<dbReference type="Proteomes" id="UP000190744">
    <property type="component" value="Unassembled WGS sequence"/>
</dbReference>
<dbReference type="Pfam" id="PF02913">
    <property type="entry name" value="FAD-oxidase_C"/>
    <property type="match status" value="1"/>
</dbReference>
<proteinExistence type="inferred from homology"/>
<comment type="cofactor">
    <cofactor evidence="1">
        <name>K(+)</name>
        <dbReference type="ChEBI" id="CHEBI:29103"/>
    </cofactor>
</comment>
<comment type="caution">
    <text evidence="11">The sequence shown here is derived from an EMBL/GenBank/DDBJ whole genome shotgun (WGS) entry which is preliminary data.</text>
</comment>
<evidence type="ECO:0000256" key="5">
    <source>
        <dbReference type="ARBA" id="ARBA00022679"/>
    </source>
</evidence>
<dbReference type="Gene3D" id="3.40.47.10">
    <property type="match status" value="2"/>
</dbReference>
<keyword evidence="7" id="KW-0630">Potassium</keyword>
<evidence type="ECO:0000259" key="10">
    <source>
        <dbReference type="PROSITE" id="PS51387"/>
    </source>
</evidence>
<evidence type="ECO:0000256" key="9">
    <source>
        <dbReference type="ARBA" id="ARBA00047605"/>
    </source>
</evidence>
<evidence type="ECO:0000256" key="1">
    <source>
        <dbReference type="ARBA" id="ARBA00001958"/>
    </source>
</evidence>
<dbReference type="InterPro" id="IPR016171">
    <property type="entry name" value="Vanillyl_alc_oxidase_C-sub2"/>
</dbReference>
<dbReference type="InterPro" id="IPR016169">
    <property type="entry name" value="FAD-bd_PCMH_sub2"/>
</dbReference>
<comment type="pathway">
    <text evidence="2">Lipid metabolism; fatty acid metabolism.</text>
</comment>
<keyword evidence="6" id="KW-0274">FAD</keyword>
<evidence type="ECO:0000256" key="3">
    <source>
        <dbReference type="ARBA" id="ARBA00010982"/>
    </source>
</evidence>
<dbReference type="GO" id="GO:0006635">
    <property type="term" value="P:fatty acid beta-oxidation"/>
    <property type="evidence" value="ECO:0007669"/>
    <property type="project" value="TreeGrafter"/>
</dbReference>
<keyword evidence="4" id="KW-0285">Flavoprotein</keyword>
<dbReference type="EMBL" id="LJBN01000119">
    <property type="protein sequence ID" value="OOQ88240.1"/>
    <property type="molecule type" value="Genomic_DNA"/>
</dbReference>
<dbReference type="AlphaFoldDB" id="A0A1S9RSI8"/>
<dbReference type="InterPro" id="IPR036318">
    <property type="entry name" value="FAD-bd_PCMH-like_sf"/>
</dbReference>
<evidence type="ECO:0000256" key="4">
    <source>
        <dbReference type="ARBA" id="ARBA00022630"/>
    </source>
</evidence>
<dbReference type="InterPro" id="IPR020616">
    <property type="entry name" value="Thiolase_N"/>
</dbReference>
<dbReference type="NCBIfam" id="TIGR01930">
    <property type="entry name" value="AcCoA-C-Actrans"/>
    <property type="match status" value="1"/>
</dbReference>
<dbReference type="Gene3D" id="3.30.43.10">
    <property type="entry name" value="Uridine Diphospho-n-acetylenolpyruvylglucosamine Reductase, domain 2"/>
    <property type="match status" value="1"/>
</dbReference>
<dbReference type="InterPro" id="IPR050215">
    <property type="entry name" value="Thiolase-like_sf_Thiolase"/>
</dbReference>
<dbReference type="InterPro" id="IPR004113">
    <property type="entry name" value="FAD-bd_oxidored_4_C"/>
</dbReference>
<dbReference type="SUPFAM" id="SSF56176">
    <property type="entry name" value="FAD-binding/transporter-associated domain-like"/>
    <property type="match status" value="1"/>
</dbReference>
<dbReference type="GO" id="GO:0005777">
    <property type="term" value="C:peroxisome"/>
    <property type="evidence" value="ECO:0007669"/>
    <property type="project" value="TreeGrafter"/>
</dbReference>
<dbReference type="Gene3D" id="1.10.45.10">
    <property type="entry name" value="Vanillyl-alcohol Oxidase, Chain A, domain 4"/>
    <property type="match status" value="1"/>
</dbReference>
<protein>
    <recommendedName>
        <fullName evidence="10">FAD-binding PCMH-type domain-containing protein</fullName>
    </recommendedName>
</protein>
<evidence type="ECO:0000313" key="12">
    <source>
        <dbReference type="Proteomes" id="UP000190744"/>
    </source>
</evidence>
<dbReference type="InterPro" id="IPR016170">
    <property type="entry name" value="Cytok_DH_C_sf"/>
</dbReference>
<organism evidence="11 12">
    <name type="scientific">Penicillium brasilianum</name>
    <dbReference type="NCBI Taxonomy" id="104259"/>
    <lineage>
        <taxon>Eukaryota</taxon>
        <taxon>Fungi</taxon>
        <taxon>Dikarya</taxon>
        <taxon>Ascomycota</taxon>
        <taxon>Pezizomycotina</taxon>
        <taxon>Eurotiomycetes</taxon>
        <taxon>Eurotiomycetidae</taxon>
        <taxon>Eurotiales</taxon>
        <taxon>Aspergillaceae</taxon>
        <taxon>Penicillium</taxon>
    </lineage>
</organism>
<evidence type="ECO:0000256" key="2">
    <source>
        <dbReference type="ARBA" id="ARBA00004872"/>
    </source>
</evidence>
<evidence type="ECO:0000313" key="11">
    <source>
        <dbReference type="EMBL" id="OOQ88240.1"/>
    </source>
</evidence>
<evidence type="ECO:0000256" key="8">
    <source>
        <dbReference type="ARBA" id="ARBA00023315"/>
    </source>
</evidence>
<dbReference type="InterPro" id="IPR020615">
    <property type="entry name" value="Thiolase_acyl_enz_int_AS"/>
</dbReference>
<accession>A0A1S9RSI8</accession>
<dbReference type="Pfam" id="PF01565">
    <property type="entry name" value="FAD_binding_4"/>
    <property type="match status" value="1"/>
</dbReference>
<gene>
    <name evidence="11" type="ORF">PEBR_13132</name>
</gene>
<feature type="domain" description="FAD-binding PCMH-type" evidence="10">
    <location>
        <begin position="103"/>
        <end position="291"/>
    </location>
</feature>
<dbReference type="Pfam" id="PF00108">
    <property type="entry name" value="Thiolase_N"/>
    <property type="match status" value="1"/>
</dbReference>
<evidence type="ECO:0000256" key="6">
    <source>
        <dbReference type="ARBA" id="ARBA00022827"/>
    </source>
</evidence>
<name>A0A1S9RSI8_PENBI</name>
<dbReference type="CDD" id="cd00751">
    <property type="entry name" value="thiolase"/>
    <property type="match status" value="1"/>
</dbReference>
<dbReference type="Gene3D" id="3.30.465.10">
    <property type="match status" value="1"/>
</dbReference>
<dbReference type="InterPro" id="IPR016164">
    <property type="entry name" value="FAD-linked_Oxase-like_C"/>
</dbReference>
<sequence>MAAKNTLSPTPLLSEKHNGIPARLFAKAQQAKSAIFNIATKSPSNRKQVAIPQGVGENVFHKAIKELGAELGKEHVELVTKLVDGWYMENPNTHDAMHVSQEDDFVASAIVYPGTTEEVQTIVRWANKHRIPISPISIGRNYGYGGAAPRVRGAVVIDLGRRMNRILDINSDDCTCLVEPGVTYFALYEEIQARGLKNLWVDVPDIGGGSVLGNAMDRGVGYTPYGDHWMMHSGMEVVLPTGEVIRTGMGALPGNNSWQLFPYGFGPTADGIFSQSNMGIVTKMGFGLMPNPGGYESYLYTFPKEEDLAQLIEIIRPLRIAMILENVAQLRHISMQVALEGKPRSAYYNGKGRVPDKIIHDAAKAHAQGDCAWLYYGMAYGPQEIRTYKLDIIHKEFMKIPGARRIDPSSLPTDDYFWVRDRVASGVPDLEELRWVNWHPNGGHVAFSPVSPVRGRDATALFEIARRRCDEFDLDIFPTFVVGLREMHLIVEIVFNRDDPVMRGNARACLRGMIDDAAGKGYGEYRTHLAFMDQIAGTYDWNDGALMKFNEKIKDCLDPNGILAPGSSLDIKMLRRKAGDLLKKSPNDVVILSAVRSPITRAFKGGFKDLYPEEILMPVMQAAVQRANIEPGQVNDVLIGNVLAELGFAKTGRMALNAAGFPNSTTFHTVNRQCSSSLQAITHVSHSILAGQLDVGLAGGVESMSRNYATRGVPVDVSAILKESPVKDARDCLMPMLQTSENVASRYGISRREQDEFAAESQRRASEAQTAGRFNAEIVPIRARHVSEGIDEITYHVVERDEGVRHGATVEKLSTLKPVLENGFSTAGNSSQISDGASSTVLARRSWADAHGLKPIARFAGTQIAGCAPDEMGIGPIFAIRSLHKYLGIENKDVDLVEMNEAFASQSIYCLRELGIDISKANCNGGAIALGHPVGATGARQTATLLAELQRQDKEIGIVSMCASTGMGVASIFIRE</sequence>
<dbReference type="InterPro" id="IPR016039">
    <property type="entry name" value="Thiolase-like"/>
</dbReference>
<reference evidence="12" key="1">
    <citation type="submission" date="2015-09" db="EMBL/GenBank/DDBJ databases">
        <authorList>
            <person name="Fill T.P."/>
            <person name="Baretta J.F."/>
            <person name="de Almeida L.G."/>
            <person name="Rocha M."/>
            <person name="de Souza D.H."/>
            <person name="Malavazi I."/>
            <person name="Cerdeira L.T."/>
            <person name="Hong H."/>
            <person name="Samborskyy M."/>
            <person name="de Vasconcelos A.T."/>
            <person name="Leadlay P."/>
            <person name="Rodrigues-Filho E."/>
        </authorList>
    </citation>
    <scope>NUCLEOTIDE SEQUENCE [LARGE SCALE GENOMIC DNA]</scope>
    <source>
        <strain evidence="12">LaBioMMi 136</strain>
    </source>
</reference>